<evidence type="ECO:0000313" key="2">
    <source>
        <dbReference type="EMBL" id="WVZ04772.1"/>
    </source>
</evidence>
<keyword evidence="1" id="KW-0472">Membrane</keyword>
<evidence type="ECO:0000256" key="1">
    <source>
        <dbReference type="SAM" id="Phobius"/>
    </source>
</evidence>
<sequence>MLIIPVACRGLWTQANIRSSASAFKFCRVLSLFCLYSFLGLYIALMIRGTIMVITRTAIVKIEKDSTLKICLSQALLSINIGRMPLVFISSPIDTPSRTGIP</sequence>
<reference evidence="2 3" key="1">
    <citation type="journal article" date="2023" name="Life. Sci Alliance">
        <title>Evolutionary insights into 3D genome organization and epigenetic landscape of Vigna mungo.</title>
        <authorList>
            <person name="Junaid A."/>
            <person name="Singh B."/>
            <person name="Bhatia S."/>
        </authorList>
    </citation>
    <scope>NUCLEOTIDE SEQUENCE [LARGE SCALE GENOMIC DNA]</scope>
    <source>
        <strain evidence="2">Urdbean</strain>
    </source>
</reference>
<gene>
    <name evidence="2" type="ORF">V8G54_018118</name>
</gene>
<dbReference type="EMBL" id="CP144695">
    <property type="protein sequence ID" value="WVZ04772.1"/>
    <property type="molecule type" value="Genomic_DNA"/>
</dbReference>
<organism evidence="2 3">
    <name type="scientific">Vigna mungo</name>
    <name type="common">Black gram</name>
    <name type="synonym">Phaseolus mungo</name>
    <dbReference type="NCBI Taxonomy" id="3915"/>
    <lineage>
        <taxon>Eukaryota</taxon>
        <taxon>Viridiplantae</taxon>
        <taxon>Streptophyta</taxon>
        <taxon>Embryophyta</taxon>
        <taxon>Tracheophyta</taxon>
        <taxon>Spermatophyta</taxon>
        <taxon>Magnoliopsida</taxon>
        <taxon>eudicotyledons</taxon>
        <taxon>Gunneridae</taxon>
        <taxon>Pentapetalae</taxon>
        <taxon>rosids</taxon>
        <taxon>fabids</taxon>
        <taxon>Fabales</taxon>
        <taxon>Fabaceae</taxon>
        <taxon>Papilionoideae</taxon>
        <taxon>50 kb inversion clade</taxon>
        <taxon>NPAAA clade</taxon>
        <taxon>indigoferoid/millettioid clade</taxon>
        <taxon>Phaseoleae</taxon>
        <taxon>Vigna</taxon>
    </lineage>
</organism>
<dbReference type="Proteomes" id="UP001374535">
    <property type="component" value="Chromosome 6"/>
</dbReference>
<evidence type="ECO:0000313" key="3">
    <source>
        <dbReference type="Proteomes" id="UP001374535"/>
    </source>
</evidence>
<keyword evidence="3" id="KW-1185">Reference proteome</keyword>
<feature type="transmembrane region" description="Helical" evidence="1">
    <location>
        <begin position="29"/>
        <end position="47"/>
    </location>
</feature>
<keyword evidence="1" id="KW-0812">Transmembrane</keyword>
<name>A0AAQ3RSE8_VIGMU</name>
<protein>
    <submittedName>
        <fullName evidence="2">Uncharacterized protein</fullName>
    </submittedName>
</protein>
<keyword evidence="1" id="KW-1133">Transmembrane helix</keyword>
<accession>A0AAQ3RSE8</accession>
<proteinExistence type="predicted"/>
<dbReference type="AlphaFoldDB" id="A0AAQ3RSE8"/>